<keyword evidence="3" id="KW-0805">Transcription regulation</keyword>
<evidence type="ECO:0000256" key="3">
    <source>
        <dbReference type="ARBA" id="ARBA00023015"/>
    </source>
</evidence>
<evidence type="ECO:0000256" key="6">
    <source>
        <dbReference type="SAM" id="MobiDB-lite"/>
    </source>
</evidence>
<evidence type="ECO:0000313" key="9">
    <source>
        <dbReference type="Proteomes" id="UP001152888"/>
    </source>
</evidence>
<proteinExistence type="predicted"/>
<evidence type="ECO:0000256" key="1">
    <source>
        <dbReference type="ARBA" id="ARBA00011764"/>
    </source>
</evidence>
<comment type="function">
    <text evidence="5">Involved in transvection phenomena (= synapsis-dependent gene expression), where the synaptic pairing of chromosomes carrying genes with which zeste interacts influences the expression of these genes. Zeste binds to DNA and stimulates transcription from a nearby promoter.</text>
</comment>
<evidence type="ECO:0000313" key="8">
    <source>
        <dbReference type="EMBL" id="CAH1997797.1"/>
    </source>
</evidence>
<evidence type="ECO:0000256" key="5">
    <source>
        <dbReference type="ARBA" id="ARBA00025466"/>
    </source>
</evidence>
<feature type="region of interest" description="Disordered" evidence="6">
    <location>
        <begin position="85"/>
        <end position="106"/>
    </location>
</feature>
<name>A0A9P0LJ61_ACAOB</name>
<comment type="subunit">
    <text evidence="1">Self-associates forming complexes of several hundred monomers.</text>
</comment>
<dbReference type="AlphaFoldDB" id="A0A9P0LJ61"/>
<sequence length="189" mass="21578">MNNTNKNSCERKVFSERDKLLLISLVDSYKHILENKKTDATNVEKKNGAWKEITDLYNANDVCPRTDKQLRKLWENLKERTRKSDSEMRNSLIQTGGGSPVESEDNPINERVRSVVPTISYVIENEWDSNSAILSENSQLQSEPNASQAFIEVTDAQSNMGDIDQDKAEIKKSKIPLKQKIHYKSFSKG</sequence>
<evidence type="ECO:0000256" key="4">
    <source>
        <dbReference type="ARBA" id="ARBA00023163"/>
    </source>
</evidence>
<dbReference type="PANTHER" id="PTHR21411">
    <property type="entry name" value="APONTIC"/>
    <property type="match status" value="1"/>
</dbReference>
<protein>
    <recommendedName>
        <fullName evidence="2">Regulatory protein zeste</fullName>
    </recommendedName>
</protein>
<organism evidence="8 9">
    <name type="scientific">Acanthoscelides obtectus</name>
    <name type="common">Bean weevil</name>
    <name type="synonym">Bruchus obtectus</name>
    <dbReference type="NCBI Taxonomy" id="200917"/>
    <lineage>
        <taxon>Eukaryota</taxon>
        <taxon>Metazoa</taxon>
        <taxon>Ecdysozoa</taxon>
        <taxon>Arthropoda</taxon>
        <taxon>Hexapoda</taxon>
        <taxon>Insecta</taxon>
        <taxon>Pterygota</taxon>
        <taxon>Neoptera</taxon>
        <taxon>Endopterygota</taxon>
        <taxon>Coleoptera</taxon>
        <taxon>Polyphaga</taxon>
        <taxon>Cucujiformia</taxon>
        <taxon>Chrysomeloidea</taxon>
        <taxon>Chrysomelidae</taxon>
        <taxon>Bruchinae</taxon>
        <taxon>Bruchini</taxon>
        <taxon>Acanthoscelides</taxon>
    </lineage>
</organism>
<accession>A0A9P0LJ61</accession>
<gene>
    <name evidence="8" type="ORF">ACAOBT_LOCUS23986</name>
</gene>
<feature type="domain" description="Myb/SANT-like DNA-binding" evidence="7">
    <location>
        <begin position="12"/>
        <end position="83"/>
    </location>
</feature>
<keyword evidence="9" id="KW-1185">Reference proteome</keyword>
<dbReference type="Proteomes" id="UP001152888">
    <property type="component" value="Unassembled WGS sequence"/>
</dbReference>
<dbReference type="InterPro" id="IPR028002">
    <property type="entry name" value="Myb_DNA-bind_5"/>
</dbReference>
<evidence type="ECO:0000259" key="7">
    <source>
        <dbReference type="Pfam" id="PF13873"/>
    </source>
</evidence>
<dbReference type="OrthoDB" id="3066195at2759"/>
<comment type="caution">
    <text evidence="8">The sequence shown here is derived from an EMBL/GenBank/DDBJ whole genome shotgun (WGS) entry which is preliminary data.</text>
</comment>
<dbReference type="EMBL" id="CAKOFQ010007306">
    <property type="protein sequence ID" value="CAH1997797.1"/>
    <property type="molecule type" value="Genomic_DNA"/>
</dbReference>
<dbReference type="Pfam" id="PF13873">
    <property type="entry name" value="Myb_DNA-bind_5"/>
    <property type="match status" value="1"/>
</dbReference>
<keyword evidence="4" id="KW-0804">Transcription</keyword>
<dbReference type="PANTHER" id="PTHR21411:SF0">
    <property type="entry name" value="REGULATORY PROTEIN ZESTE"/>
    <property type="match status" value="1"/>
</dbReference>
<reference evidence="8" key="1">
    <citation type="submission" date="2022-03" db="EMBL/GenBank/DDBJ databases">
        <authorList>
            <person name="Sayadi A."/>
        </authorList>
    </citation>
    <scope>NUCLEOTIDE SEQUENCE</scope>
</reference>
<evidence type="ECO:0000256" key="2">
    <source>
        <dbReference type="ARBA" id="ARBA00016807"/>
    </source>
</evidence>